<dbReference type="InterPro" id="IPR006387">
    <property type="entry name" value="CPW_WPC_dom"/>
</dbReference>
<proteinExistence type="predicted"/>
<evidence type="ECO:0000256" key="1">
    <source>
        <dbReference type="SAM" id="MobiDB-lite"/>
    </source>
</evidence>
<gene>
    <name evidence="3" type="ORF">IE077_004218</name>
</gene>
<feature type="domain" description="CPW-WPC" evidence="2">
    <location>
        <begin position="248"/>
        <end position="306"/>
    </location>
</feature>
<feature type="domain" description="CPW-WPC" evidence="2">
    <location>
        <begin position="309"/>
        <end position="406"/>
    </location>
</feature>
<dbReference type="SMART" id="SM01099">
    <property type="entry name" value="CPW_WPC"/>
    <property type="match status" value="5"/>
</dbReference>
<evidence type="ECO:0000313" key="3">
    <source>
        <dbReference type="EMBL" id="KAF8819387.1"/>
    </source>
</evidence>
<sequence length="639" mass="72898">MWARPILMKLVPPINEVENTNDFKLETATQKMLNAFEKMSHSVSAEKAWELSADLSTDILNVLTNVPPPCELHFCSVQSNMGKMIYELVQTEFRTASKVTELPNPDEEGCSFDYSELCPAGWVNMGDGRKCNAPFTYTGNCNKVEDLSDMTPLEKYSFAKKCEAAWPCLNQCEQNFQSGACSAVVLMLHRRSNCPENWELLSNGVCAADNKYSGPCVRKKSFLNFESYEKKKWGEICNVRWPCLERDIEFHLQLCPLGWTETETSDCIAPSTYLGPCATVQPVGKMTEKEKKKLEQLCKLTWPTEEMQLLDFNRPCPLGWKESVKHHALNACALIVSWTIALPLHTMMVILLKDLNRKKNKSRKASMFTQLPFLGPCDKKISLANMSPIQKYNFMRRCFVTWPYKESDERDYERDCPLDWALEDSKMGLCVAPSTYNGRCSLRVSFKGFTNEQKSFWGHRCEAPFELKAFSAIKRETKIEQSNWNLTAEKHERELNKSKGPIGYGEEYGGKVLEANGTNQIRIKNFGQGTVYSPSKPLQTDSLPPNSQSRSASSALETQKYIDELEGFDHGTNNSRIHTILQDTMEQLRRQGSIGDVASFLELSNRWHTEIKQPQLCQGFHKLPKRSGIQRIARMLKYK</sequence>
<feature type="domain" description="CPW-WPC" evidence="2">
    <location>
        <begin position="172"/>
        <end position="245"/>
    </location>
</feature>
<dbReference type="Proteomes" id="UP000823046">
    <property type="component" value="Unassembled WGS sequence"/>
</dbReference>
<keyword evidence="4" id="KW-1185">Reference proteome</keyword>
<feature type="region of interest" description="Disordered" evidence="1">
    <location>
        <begin position="533"/>
        <end position="556"/>
    </location>
</feature>
<reference evidence="3 4" key="1">
    <citation type="journal article" date="2020" name="bioRxiv">
        <title>Metabolic contributions of an alphaproteobacterial endosymbiont in the apicomplexan Cardiosporidium cionae.</title>
        <authorList>
            <person name="Hunter E.S."/>
            <person name="Paight C.J."/>
            <person name="Lane C.E."/>
        </authorList>
    </citation>
    <scope>NUCLEOTIDE SEQUENCE [LARGE SCALE GENOMIC DNA]</scope>
    <source>
        <strain evidence="3">ESH_2018</strain>
    </source>
</reference>
<dbReference type="NCBIfam" id="TIGR01492">
    <property type="entry name" value="CPW_WPC"/>
    <property type="match status" value="4"/>
</dbReference>
<evidence type="ECO:0000313" key="4">
    <source>
        <dbReference type="Proteomes" id="UP000823046"/>
    </source>
</evidence>
<feature type="domain" description="CPW-WPC" evidence="2">
    <location>
        <begin position="110"/>
        <end position="170"/>
    </location>
</feature>
<protein>
    <submittedName>
        <fullName evidence="3">Cpw-wpc domain-containing protein</fullName>
    </submittedName>
</protein>
<organism evidence="3 4">
    <name type="scientific">Cardiosporidium cionae</name>
    <dbReference type="NCBI Taxonomy" id="476202"/>
    <lineage>
        <taxon>Eukaryota</taxon>
        <taxon>Sar</taxon>
        <taxon>Alveolata</taxon>
        <taxon>Apicomplexa</taxon>
        <taxon>Aconoidasida</taxon>
        <taxon>Nephromycida</taxon>
        <taxon>Cardiosporidium</taxon>
    </lineage>
</organism>
<feature type="domain" description="CPW-WPC" evidence="2">
    <location>
        <begin position="409"/>
        <end position="469"/>
    </location>
</feature>
<comment type="caution">
    <text evidence="3">The sequence shown here is derived from an EMBL/GenBank/DDBJ whole genome shotgun (WGS) entry which is preliminary data.</text>
</comment>
<name>A0ABQ7J5X2_9APIC</name>
<evidence type="ECO:0000259" key="2">
    <source>
        <dbReference type="SMART" id="SM01099"/>
    </source>
</evidence>
<dbReference type="EMBL" id="JADAQX010000783">
    <property type="protein sequence ID" value="KAF8819387.1"/>
    <property type="molecule type" value="Genomic_DNA"/>
</dbReference>
<accession>A0ABQ7J5X2</accession>
<dbReference type="Pfam" id="PF09717">
    <property type="entry name" value="CPW_WPC"/>
    <property type="match status" value="5"/>
</dbReference>